<evidence type="ECO:0000313" key="3">
    <source>
        <dbReference type="Proteomes" id="UP000319335"/>
    </source>
</evidence>
<dbReference type="SUPFAM" id="SSF46785">
    <property type="entry name" value="Winged helix' DNA-binding domain"/>
    <property type="match status" value="2"/>
</dbReference>
<name>A0A7Z8P4H1_9EURY</name>
<dbReference type="PROSITE" id="PS50987">
    <property type="entry name" value="HTH_ARSR_2"/>
    <property type="match status" value="1"/>
</dbReference>
<dbReference type="Proteomes" id="UP000319335">
    <property type="component" value="Unassembled WGS sequence"/>
</dbReference>
<dbReference type="InterPro" id="IPR036388">
    <property type="entry name" value="WH-like_DNA-bd_sf"/>
</dbReference>
<comment type="caution">
    <text evidence="2">The sequence shown here is derived from an EMBL/GenBank/DDBJ whole genome shotgun (WGS) entry which is preliminary data.</text>
</comment>
<proteinExistence type="predicted"/>
<dbReference type="Pfam" id="PF24266">
    <property type="entry name" value="HTH_HVO_0163_N"/>
    <property type="match status" value="1"/>
</dbReference>
<gene>
    <name evidence="2" type="ORF">FKV42_11065</name>
</gene>
<dbReference type="EMBL" id="VIAQ01000017">
    <property type="protein sequence ID" value="TQD24463.1"/>
    <property type="molecule type" value="Genomic_DNA"/>
</dbReference>
<feature type="domain" description="HTH arsR-type" evidence="1">
    <location>
        <begin position="124"/>
        <end position="218"/>
    </location>
</feature>
<dbReference type="CDD" id="cd00090">
    <property type="entry name" value="HTH_ARSR"/>
    <property type="match status" value="2"/>
</dbReference>
<organism evidence="2 3">
    <name type="scientific">Methanolobus vulcani</name>
    <dbReference type="NCBI Taxonomy" id="38026"/>
    <lineage>
        <taxon>Archaea</taxon>
        <taxon>Methanobacteriati</taxon>
        <taxon>Methanobacteriota</taxon>
        <taxon>Stenosarchaea group</taxon>
        <taxon>Methanomicrobia</taxon>
        <taxon>Methanosarcinales</taxon>
        <taxon>Methanosarcinaceae</taxon>
        <taxon>Methanolobus</taxon>
    </lineage>
</organism>
<keyword evidence="3" id="KW-1185">Reference proteome</keyword>
<dbReference type="PANTHER" id="PTHR36216">
    <property type="entry name" value="TRANSCRIPTIONAL REGULATOR, TRMB"/>
    <property type="match status" value="1"/>
</dbReference>
<evidence type="ECO:0000259" key="1">
    <source>
        <dbReference type="PROSITE" id="PS50987"/>
    </source>
</evidence>
<dbReference type="AlphaFoldDB" id="A0A7Z8P4H1"/>
<protein>
    <submittedName>
        <fullName evidence="2">Winged helix-turn-helix transcriptional regulator</fullName>
    </submittedName>
</protein>
<dbReference type="Pfam" id="PF13412">
    <property type="entry name" value="HTH_24"/>
    <property type="match status" value="1"/>
</dbReference>
<dbReference type="InterPro" id="IPR056504">
    <property type="entry name" value="HTH_HVO_0163_N"/>
</dbReference>
<dbReference type="InterPro" id="IPR036390">
    <property type="entry name" value="WH_DNA-bd_sf"/>
</dbReference>
<accession>A0A7Z8P4H1</accession>
<dbReference type="PANTHER" id="PTHR36216:SF1">
    <property type="entry name" value="HTH ARSR-TYPE DOMAIN-CONTAINING PROTEIN"/>
    <property type="match status" value="1"/>
</dbReference>
<dbReference type="SMART" id="SM00418">
    <property type="entry name" value="HTH_ARSR"/>
    <property type="match status" value="1"/>
</dbReference>
<dbReference type="InterPro" id="IPR011991">
    <property type="entry name" value="ArsR-like_HTH"/>
</dbReference>
<sequence>MNQGASVAGEEVQELEVKTIPYWMLLLMLGITQVTSVPEVFFTLKLVSLLGGYKRTSQSNILDNMNREKLYDLIQSSPGAYFNEIVKRTGLNRGTVRYHVDLLEAEHMIVCHKVKGKMRYFQNSSTYDEKDMTVIAALRNDMTRQIILEIFNSERINNETLAKTIGISTSSMSWHMKRLVELGIVRADKDGRYATYSIDPDYSDSVEGFLHLHLEQTESPDKE</sequence>
<dbReference type="Gene3D" id="1.10.10.10">
    <property type="entry name" value="Winged helix-like DNA-binding domain superfamily/Winged helix DNA-binding domain"/>
    <property type="match status" value="2"/>
</dbReference>
<reference evidence="2 3" key="1">
    <citation type="submission" date="2019-06" db="EMBL/GenBank/DDBJ databases">
        <title>Draft genome sequence of Methanolobus vulcani B1d.</title>
        <authorList>
            <person name="Creighbaum A.J."/>
            <person name="Ticak T."/>
            <person name="Hariraju D."/>
            <person name="Arivett B.A."/>
            <person name="Ferguson D.J.Jr."/>
        </authorList>
    </citation>
    <scope>NUCLEOTIDE SEQUENCE [LARGE SCALE GENOMIC DNA]</scope>
    <source>
        <strain evidence="2 3">B1d</strain>
    </source>
</reference>
<evidence type="ECO:0000313" key="2">
    <source>
        <dbReference type="EMBL" id="TQD24463.1"/>
    </source>
</evidence>
<dbReference type="GO" id="GO:0003700">
    <property type="term" value="F:DNA-binding transcription factor activity"/>
    <property type="evidence" value="ECO:0007669"/>
    <property type="project" value="InterPro"/>
</dbReference>
<dbReference type="InterPro" id="IPR001845">
    <property type="entry name" value="HTH_ArsR_DNA-bd_dom"/>
</dbReference>